<gene>
    <name evidence="2" type="ORF">LZ495_28705</name>
</gene>
<protein>
    <recommendedName>
        <fullName evidence="1">DUF8033 domain-containing protein</fullName>
    </recommendedName>
</protein>
<organism evidence="2 3">
    <name type="scientific">Yinghuangia soli</name>
    <dbReference type="NCBI Taxonomy" id="2908204"/>
    <lineage>
        <taxon>Bacteria</taxon>
        <taxon>Bacillati</taxon>
        <taxon>Actinomycetota</taxon>
        <taxon>Actinomycetes</taxon>
        <taxon>Kitasatosporales</taxon>
        <taxon>Streptomycetaceae</taxon>
        <taxon>Yinghuangia</taxon>
    </lineage>
</organism>
<dbReference type="AlphaFoldDB" id="A0AA41Q433"/>
<dbReference type="EMBL" id="JAKFHA010000021">
    <property type="protein sequence ID" value="MCF2531175.1"/>
    <property type="molecule type" value="Genomic_DNA"/>
</dbReference>
<comment type="caution">
    <text evidence="2">The sequence shown here is derived from an EMBL/GenBank/DDBJ whole genome shotgun (WGS) entry which is preliminary data.</text>
</comment>
<sequence length="209" mass="22943">MAIPRFATHSWAVRRALANRESFRTYGAFRAALGEPASRGRLPAEWWDVIRDHRGRIRYTVYSYVTPIAWVLDDDTVVVPQVRYSITTSGHQGLLYALNAEADSFPLDMPRRAWAPMRAPESWGWPLATECPADPTALPQEPMFPAAPMRAHGDDPVPPAAVVLARIQAALEAVASEPPPSLFFDGPDSLLDAPDLAYSAEWCGTASTG</sequence>
<keyword evidence="3" id="KW-1185">Reference proteome</keyword>
<reference evidence="2" key="1">
    <citation type="submission" date="2022-01" db="EMBL/GenBank/DDBJ databases">
        <title>Genome-Based Taxonomic Classification of the Phylum Actinobacteria.</title>
        <authorList>
            <person name="Gao Y."/>
        </authorList>
    </citation>
    <scope>NUCLEOTIDE SEQUENCE</scope>
    <source>
        <strain evidence="2">KLBMP 8922</strain>
    </source>
</reference>
<evidence type="ECO:0000313" key="3">
    <source>
        <dbReference type="Proteomes" id="UP001165378"/>
    </source>
</evidence>
<accession>A0AA41Q433</accession>
<dbReference type="RefSeq" id="WP_235055841.1">
    <property type="nucleotide sequence ID" value="NZ_JAKFHA010000021.1"/>
</dbReference>
<dbReference type="Pfam" id="PF26096">
    <property type="entry name" value="DUF8033"/>
    <property type="match status" value="1"/>
</dbReference>
<evidence type="ECO:0000259" key="1">
    <source>
        <dbReference type="Pfam" id="PF26096"/>
    </source>
</evidence>
<name>A0AA41Q433_9ACTN</name>
<dbReference type="Proteomes" id="UP001165378">
    <property type="component" value="Unassembled WGS sequence"/>
</dbReference>
<dbReference type="InterPro" id="IPR058346">
    <property type="entry name" value="DUF8033"/>
</dbReference>
<evidence type="ECO:0000313" key="2">
    <source>
        <dbReference type="EMBL" id="MCF2531175.1"/>
    </source>
</evidence>
<feature type="domain" description="DUF8033" evidence="1">
    <location>
        <begin position="60"/>
        <end position="95"/>
    </location>
</feature>
<proteinExistence type="predicted"/>